<dbReference type="InterPro" id="IPR001352">
    <property type="entry name" value="RNase_HII/HIII"/>
</dbReference>
<evidence type="ECO:0000256" key="8">
    <source>
        <dbReference type="ARBA" id="ARBA00022490"/>
    </source>
</evidence>
<dbReference type="InterPro" id="IPR020787">
    <property type="entry name" value="RNase_HII_arc"/>
</dbReference>
<keyword evidence="12 13" id="KW-0378">Hydrolase</keyword>
<dbReference type="GO" id="GO:0043137">
    <property type="term" value="P:DNA replication, removal of RNA primer"/>
    <property type="evidence" value="ECO:0007669"/>
    <property type="project" value="TreeGrafter"/>
</dbReference>
<keyword evidence="13" id="KW-0464">Manganese</keyword>
<evidence type="ECO:0000256" key="7">
    <source>
        <dbReference type="ARBA" id="ARBA00019179"/>
    </source>
</evidence>
<keyword evidence="8 13" id="KW-0963">Cytoplasm</keyword>
<evidence type="ECO:0000256" key="3">
    <source>
        <dbReference type="ARBA" id="ARBA00004065"/>
    </source>
</evidence>
<evidence type="ECO:0000313" key="17">
    <source>
        <dbReference type="EMBL" id="HFK21047.1"/>
    </source>
</evidence>
<evidence type="ECO:0000256" key="11">
    <source>
        <dbReference type="ARBA" id="ARBA00022759"/>
    </source>
</evidence>
<reference evidence="17" key="1">
    <citation type="journal article" date="2020" name="mSystems">
        <title>Genome- and Community-Level Interaction Insights into Carbon Utilization and Element Cycling Functions of Hydrothermarchaeota in Hydrothermal Sediment.</title>
        <authorList>
            <person name="Zhou Z."/>
            <person name="Liu Y."/>
            <person name="Xu W."/>
            <person name="Pan J."/>
            <person name="Luo Z.H."/>
            <person name="Li M."/>
        </authorList>
    </citation>
    <scope>NUCLEOTIDE SEQUENCE [LARGE SCALE GENOMIC DNA]</scope>
    <source>
        <strain evidence="17">SpSt-468</strain>
    </source>
</reference>
<dbReference type="InterPro" id="IPR012337">
    <property type="entry name" value="RNaseH-like_sf"/>
</dbReference>
<feature type="domain" description="RNase H type-2" evidence="16">
    <location>
        <begin position="2"/>
        <end position="211"/>
    </location>
</feature>
<comment type="caution">
    <text evidence="13 14">Lacks conserved residue(s) required for the propagation of feature annotation.</text>
</comment>
<comment type="caution">
    <text evidence="17">The sequence shown here is derived from an EMBL/GenBank/DDBJ whole genome shotgun (WGS) entry which is preliminary data.</text>
</comment>
<evidence type="ECO:0000256" key="4">
    <source>
        <dbReference type="ARBA" id="ARBA00004496"/>
    </source>
</evidence>
<dbReference type="EMBL" id="DSTX01000012">
    <property type="protein sequence ID" value="HFK21047.1"/>
    <property type="molecule type" value="Genomic_DNA"/>
</dbReference>
<dbReference type="GO" id="GO:0003723">
    <property type="term" value="F:RNA binding"/>
    <property type="evidence" value="ECO:0007669"/>
    <property type="project" value="UniProtKB-UniRule"/>
</dbReference>
<evidence type="ECO:0000256" key="9">
    <source>
        <dbReference type="ARBA" id="ARBA00022722"/>
    </source>
</evidence>
<evidence type="ECO:0000256" key="1">
    <source>
        <dbReference type="ARBA" id="ARBA00000077"/>
    </source>
</evidence>
<dbReference type="InterPro" id="IPR024567">
    <property type="entry name" value="RNase_HII/HIII_dom"/>
</dbReference>
<dbReference type="SUPFAM" id="SSF53098">
    <property type="entry name" value="Ribonuclease H-like"/>
    <property type="match status" value="1"/>
</dbReference>
<dbReference type="InterPro" id="IPR023160">
    <property type="entry name" value="RNase_HII_hlx-loop-hlx_cap_dom"/>
</dbReference>
<evidence type="ECO:0000256" key="2">
    <source>
        <dbReference type="ARBA" id="ARBA00001946"/>
    </source>
</evidence>
<dbReference type="Gene3D" id="1.10.10.460">
    <property type="entry name" value="Ribonuclease hii. Domain 2"/>
    <property type="match status" value="1"/>
</dbReference>
<dbReference type="EC" id="3.1.26.4" evidence="6 13"/>
<dbReference type="GO" id="GO:0030145">
    <property type="term" value="F:manganese ion binding"/>
    <property type="evidence" value="ECO:0007669"/>
    <property type="project" value="UniProtKB-UniRule"/>
</dbReference>
<evidence type="ECO:0000256" key="6">
    <source>
        <dbReference type="ARBA" id="ARBA00012180"/>
    </source>
</evidence>
<evidence type="ECO:0000256" key="14">
    <source>
        <dbReference type="PROSITE-ProRule" id="PRU01319"/>
    </source>
</evidence>
<keyword evidence="10 13" id="KW-0479">Metal-binding</keyword>
<dbReference type="GO" id="GO:0005737">
    <property type="term" value="C:cytoplasm"/>
    <property type="evidence" value="ECO:0007669"/>
    <property type="project" value="UniProtKB-SubCell"/>
</dbReference>
<dbReference type="PROSITE" id="PS51975">
    <property type="entry name" value="RNASE_H_2"/>
    <property type="match status" value="1"/>
</dbReference>
<comment type="similarity">
    <text evidence="5 13 15">Belongs to the RNase HII family.</text>
</comment>
<name>A0A7C3FBD2_9CREN</name>
<keyword evidence="9 13" id="KW-0540">Nuclease</keyword>
<evidence type="ECO:0000256" key="10">
    <source>
        <dbReference type="ARBA" id="ARBA00022723"/>
    </source>
</evidence>
<dbReference type="InterPro" id="IPR004649">
    <property type="entry name" value="RNase_H2_suA"/>
</dbReference>
<evidence type="ECO:0000256" key="13">
    <source>
        <dbReference type="HAMAP-Rule" id="MF_00052"/>
    </source>
</evidence>
<feature type="binding site" evidence="13">
    <location>
        <position position="8"/>
    </location>
    <ligand>
        <name>a divalent metal cation</name>
        <dbReference type="ChEBI" id="CHEBI:60240"/>
    </ligand>
</feature>
<keyword evidence="11 13" id="KW-0255">Endonuclease</keyword>
<evidence type="ECO:0000259" key="16">
    <source>
        <dbReference type="PROSITE" id="PS51975"/>
    </source>
</evidence>
<dbReference type="PANTHER" id="PTHR10954">
    <property type="entry name" value="RIBONUCLEASE H2 SUBUNIT A"/>
    <property type="match status" value="1"/>
</dbReference>
<dbReference type="HAMAP" id="MF_00052_A">
    <property type="entry name" value="RNase_HII_A"/>
    <property type="match status" value="1"/>
</dbReference>
<dbReference type="AlphaFoldDB" id="A0A7C3FBD2"/>
<comment type="catalytic activity">
    <reaction evidence="1 13 15">
        <text>Endonucleolytic cleavage to 5'-phosphomonoester.</text>
        <dbReference type="EC" id="3.1.26.4"/>
    </reaction>
</comment>
<dbReference type="InterPro" id="IPR036397">
    <property type="entry name" value="RNaseH_sf"/>
</dbReference>
<comment type="cofactor">
    <cofactor evidence="13">
        <name>Mn(2+)</name>
        <dbReference type="ChEBI" id="CHEBI:29035"/>
    </cofactor>
    <cofactor evidence="13">
        <name>Mg(2+)</name>
        <dbReference type="ChEBI" id="CHEBI:18420"/>
    </cofactor>
    <text evidence="13">Manganese or magnesium. Binds 1 divalent metal ion per monomer in the absence of substrate. May bind a second metal ion after substrate binding.</text>
</comment>
<dbReference type="Gene3D" id="3.30.420.10">
    <property type="entry name" value="Ribonuclease H-like superfamily/Ribonuclease H"/>
    <property type="match status" value="1"/>
</dbReference>
<dbReference type="GO" id="GO:0032299">
    <property type="term" value="C:ribonuclease H2 complex"/>
    <property type="evidence" value="ECO:0007669"/>
    <property type="project" value="TreeGrafter"/>
</dbReference>
<evidence type="ECO:0000256" key="5">
    <source>
        <dbReference type="ARBA" id="ARBA00007383"/>
    </source>
</evidence>
<organism evidence="17">
    <name type="scientific">Candidatus Methanomethylicus mesodigestus</name>
    <dbReference type="NCBI Taxonomy" id="1867258"/>
    <lineage>
        <taxon>Archaea</taxon>
        <taxon>Thermoproteota</taxon>
        <taxon>Methanosuratincolia</taxon>
        <taxon>Candidatus Methanomethylicales</taxon>
        <taxon>Candidatus Methanomethylicaceae</taxon>
        <taxon>Candidatus Methanomethylicus</taxon>
    </lineage>
</organism>
<sequence length="216" mass="23428">MRLVAGIDEAGRGPAVGPMVIAGIAVDESDVPELTRMGARDSKKLSPKKRESLVQPISRIAKGIAFEVIPAKVIDCRRDGGNINDLEAESMSRIIRILDPDVAQIGSVDRDPKRFRKKISDFLPEGIEVVSVHHAEVVFPAVAAASIIAKTTRDGIIRALRNEYGDFGSGYPSDPKTRDYLMGYAVQGKALPRIVRASWKTTKNIMLHAPNASGKS</sequence>
<comment type="function">
    <text evidence="3 13 15">Endonuclease that specifically degrades the RNA of RNA-DNA hybrids.</text>
</comment>
<dbReference type="Pfam" id="PF01351">
    <property type="entry name" value="RNase_HII"/>
    <property type="match status" value="1"/>
</dbReference>
<dbReference type="FunFam" id="1.10.10.460:FF:000001">
    <property type="entry name" value="Ribonuclease"/>
    <property type="match status" value="1"/>
</dbReference>
<feature type="binding site" evidence="13">
    <location>
        <position position="9"/>
    </location>
    <ligand>
        <name>a divalent metal cation</name>
        <dbReference type="ChEBI" id="CHEBI:60240"/>
    </ligand>
</feature>
<protein>
    <recommendedName>
        <fullName evidence="7 13">Ribonuclease HII</fullName>
        <shortName evidence="13">RNase HII</shortName>
        <ecNumber evidence="6 13">3.1.26.4</ecNumber>
    </recommendedName>
</protein>
<dbReference type="GO" id="GO:0006298">
    <property type="term" value="P:mismatch repair"/>
    <property type="evidence" value="ECO:0007669"/>
    <property type="project" value="TreeGrafter"/>
</dbReference>
<comment type="cofactor">
    <cofactor evidence="2">
        <name>Mg(2+)</name>
        <dbReference type="ChEBI" id="CHEBI:18420"/>
    </cofactor>
</comment>
<dbReference type="NCBIfam" id="TIGR00729">
    <property type="entry name" value="ribonuclease HII"/>
    <property type="match status" value="1"/>
</dbReference>
<accession>A0A7C3FBD2</accession>
<gene>
    <name evidence="13" type="primary">rnhB</name>
    <name evidence="17" type="ORF">ENS19_07235</name>
</gene>
<evidence type="ECO:0000256" key="12">
    <source>
        <dbReference type="ARBA" id="ARBA00022801"/>
    </source>
</evidence>
<proteinExistence type="inferred from homology"/>
<dbReference type="PANTHER" id="PTHR10954:SF23">
    <property type="entry name" value="RIBONUCLEASE"/>
    <property type="match status" value="1"/>
</dbReference>
<dbReference type="GO" id="GO:0004523">
    <property type="term" value="F:RNA-DNA hybrid ribonuclease activity"/>
    <property type="evidence" value="ECO:0007669"/>
    <property type="project" value="UniProtKB-UniRule"/>
</dbReference>
<dbReference type="CDD" id="cd07180">
    <property type="entry name" value="RNase_HII_archaea_like"/>
    <property type="match status" value="1"/>
</dbReference>
<evidence type="ECO:0000256" key="15">
    <source>
        <dbReference type="RuleBase" id="RU003515"/>
    </source>
</evidence>
<comment type="subcellular location">
    <subcellularLocation>
        <location evidence="4 13">Cytoplasm</location>
    </subcellularLocation>
</comment>